<dbReference type="OrthoDB" id="4991875at2759"/>
<feature type="region of interest" description="Disordered" evidence="1">
    <location>
        <begin position="210"/>
        <end position="229"/>
    </location>
</feature>
<feature type="transmembrane region" description="Helical" evidence="2">
    <location>
        <begin position="236"/>
        <end position="258"/>
    </location>
</feature>
<dbReference type="AlphaFoldDB" id="A0A9P4MK47"/>
<sequence length="260" mass="27148">MYVSAPRPELACRNLSLSFQKTLELTMSSSQSPHTLTYGMPGFEKDARFTASVVAVNPTATTLAMKCSNPDSQHCHDEIITATFGPWAQGSPPSSASTGTFDFSVGGDVPKKWHSSVHCDLVSTTVPRVCTLSFNEDYHVTHSGTTSTHTGTQYTALTSPATDYWAVETVSIVVTDGFEKFRATTSLSSVTPSSTALPHASATHVSSLQSASVTPSSGPGPSITTSTLSASSQSGAATTTLDIGVGTVGLFVLLAAFLTR</sequence>
<keyword evidence="2" id="KW-0472">Membrane</keyword>
<gene>
    <name evidence="3" type="ORF">K461DRAFT_176379</name>
</gene>
<reference evidence="3" key="1">
    <citation type="journal article" date="2020" name="Stud. Mycol.">
        <title>101 Dothideomycetes genomes: a test case for predicting lifestyles and emergence of pathogens.</title>
        <authorList>
            <person name="Haridas S."/>
            <person name="Albert R."/>
            <person name="Binder M."/>
            <person name="Bloem J."/>
            <person name="Labutti K."/>
            <person name="Salamov A."/>
            <person name="Andreopoulos B."/>
            <person name="Baker S."/>
            <person name="Barry K."/>
            <person name="Bills G."/>
            <person name="Bluhm B."/>
            <person name="Cannon C."/>
            <person name="Castanera R."/>
            <person name="Culley D."/>
            <person name="Daum C."/>
            <person name="Ezra D."/>
            <person name="Gonzalez J."/>
            <person name="Henrissat B."/>
            <person name="Kuo A."/>
            <person name="Liang C."/>
            <person name="Lipzen A."/>
            <person name="Lutzoni F."/>
            <person name="Magnuson J."/>
            <person name="Mondo S."/>
            <person name="Nolan M."/>
            <person name="Ohm R."/>
            <person name="Pangilinan J."/>
            <person name="Park H.-J."/>
            <person name="Ramirez L."/>
            <person name="Alfaro M."/>
            <person name="Sun H."/>
            <person name="Tritt A."/>
            <person name="Yoshinaga Y."/>
            <person name="Zwiers L.-H."/>
            <person name="Turgeon B."/>
            <person name="Goodwin S."/>
            <person name="Spatafora J."/>
            <person name="Crous P."/>
            <person name="Grigoriev I."/>
        </authorList>
    </citation>
    <scope>NUCLEOTIDE SEQUENCE</scope>
    <source>
        <strain evidence="3">CBS 260.36</strain>
    </source>
</reference>
<dbReference type="EMBL" id="ML996089">
    <property type="protein sequence ID" value="KAF2150431.1"/>
    <property type="molecule type" value="Genomic_DNA"/>
</dbReference>
<protein>
    <submittedName>
        <fullName evidence="3">Uncharacterized protein</fullName>
    </submittedName>
</protein>
<evidence type="ECO:0000313" key="4">
    <source>
        <dbReference type="Proteomes" id="UP000799439"/>
    </source>
</evidence>
<evidence type="ECO:0000313" key="3">
    <source>
        <dbReference type="EMBL" id="KAF2150431.1"/>
    </source>
</evidence>
<keyword evidence="4" id="KW-1185">Reference proteome</keyword>
<dbReference type="Proteomes" id="UP000799439">
    <property type="component" value="Unassembled WGS sequence"/>
</dbReference>
<keyword evidence="2" id="KW-1133">Transmembrane helix</keyword>
<evidence type="ECO:0000256" key="2">
    <source>
        <dbReference type="SAM" id="Phobius"/>
    </source>
</evidence>
<keyword evidence="2" id="KW-0812">Transmembrane</keyword>
<evidence type="ECO:0000256" key="1">
    <source>
        <dbReference type="SAM" id="MobiDB-lite"/>
    </source>
</evidence>
<name>A0A9P4MK47_9PEZI</name>
<proteinExistence type="predicted"/>
<comment type="caution">
    <text evidence="3">The sequence shown here is derived from an EMBL/GenBank/DDBJ whole genome shotgun (WGS) entry which is preliminary data.</text>
</comment>
<accession>A0A9P4MK47</accession>
<organism evidence="3 4">
    <name type="scientific">Myriangium duriaei CBS 260.36</name>
    <dbReference type="NCBI Taxonomy" id="1168546"/>
    <lineage>
        <taxon>Eukaryota</taxon>
        <taxon>Fungi</taxon>
        <taxon>Dikarya</taxon>
        <taxon>Ascomycota</taxon>
        <taxon>Pezizomycotina</taxon>
        <taxon>Dothideomycetes</taxon>
        <taxon>Dothideomycetidae</taxon>
        <taxon>Myriangiales</taxon>
        <taxon>Myriangiaceae</taxon>
        <taxon>Myriangium</taxon>
    </lineage>
</organism>